<comment type="catalytic activity">
    <reaction evidence="6">
        <text>5,6-dihydrouridine(47) in tRNA + NADP(+) = uridine(47) in tRNA + NADPH + H(+)</text>
        <dbReference type="Rhea" id="RHEA:53360"/>
        <dbReference type="Rhea" id="RHEA-COMP:13539"/>
        <dbReference type="Rhea" id="RHEA-COMP:13540"/>
        <dbReference type="ChEBI" id="CHEBI:15378"/>
        <dbReference type="ChEBI" id="CHEBI:57783"/>
        <dbReference type="ChEBI" id="CHEBI:58349"/>
        <dbReference type="ChEBI" id="CHEBI:65315"/>
        <dbReference type="ChEBI" id="CHEBI:74443"/>
        <dbReference type="EC" id="1.3.1.89"/>
    </reaction>
    <physiologicalReaction direction="right-to-left" evidence="6">
        <dbReference type="Rhea" id="RHEA:53362"/>
    </physiologicalReaction>
</comment>
<dbReference type="EMBL" id="JAQIZT010000004">
    <property type="protein sequence ID" value="KAJ7001366.1"/>
    <property type="molecule type" value="Genomic_DNA"/>
</dbReference>
<evidence type="ECO:0000313" key="7">
    <source>
        <dbReference type="EMBL" id="KAJ7001366.1"/>
    </source>
</evidence>
<evidence type="ECO:0000313" key="8">
    <source>
        <dbReference type="Proteomes" id="UP001164929"/>
    </source>
</evidence>
<evidence type="ECO:0000256" key="6">
    <source>
        <dbReference type="ARBA" id="ARBA00049513"/>
    </source>
</evidence>
<gene>
    <name evidence="7" type="ORF">NC653_011710</name>
</gene>
<comment type="caution">
    <text evidence="7">The sequence shown here is derived from an EMBL/GenBank/DDBJ whole genome shotgun (WGS) entry which is preliminary data.</text>
</comment>
<dbReference type="Gene3D" id="3.20.20.70">
    <property type="entry name" value="Aldolase class I"/>
    <property type="match status" value="1"/>
</dbReference>
<evidence type="ECO:0000256" key="2">
    <source>
        <dbReference type="ARBA" id="ARBA00012376"/>
    </source>
</evidence>
<dbReference type="PANTHER" id="PTHR45846">
    <property type="entry name" value="TRNA-DIHYDROURIDINE(47) SYNTHASE [NAD(P)(+)]-LIKE"/>
    <property type="match status" value="1"/>
</dbReference>
<evidence type="ECO:0000256" key="3">
    <source>
        <dbReference type="ARBA" id="ARBA00048266"/>
    </source>
</evidence>
<evidence type="ECO:0000256" key="5">
    <source>
        <dbReference type="ARBA" id="ARBA00049447"/>
    </source>
</evidence>
<dbReference type="EC" id="1.3.1.89" evidence="2"/>
<dbReference type="AlphaFoldDB" id="A0AAD6R2Y1"/>
<name>A0AAD6R2Y1_9ROSI</name>
<evidence type="ECO:0000256" key="1">
    <source>
        <dbReference type="ARBA" id="ARBA00005451"/>
    </source>
</evidence>
<comment type="similarity">
    <text evidence="1">Belongs to the Dus family. Dus3 subfamily.</text>
</comment>
<dbReference type="InterPro" id="IPR013785">
    <property type="entry name" value="Aldolase_TIM"/>
</dbReference>
<sequence>MGCPIDIVVSKGAGSSLLTKPMRMKIIIEAAPALDFTEIKEQRRWDISSGERLNILKDYVRSSLEHWGSDTEGICVKQVFCTEG</sequence>
<evidence type="ECO:0000256" key="4">
    <source>
        <dbReference type="ARBA" id="ARBA00048342"/>
    </source>
</evidence>
<protein>
    <recommendedName>
        <fullName evidence="2">tRNA-dihydrouridine(47) synthase [NAD(P)(+)]</fullName>
        <ecNumber evidence="2">1.3.1.89</ecNumber>
    </recommendedName>
</protein>
<proteinExistence type="inferred from homology"/>
<organism evidence="7 8">
    <name type="scientific">Populus alba x Populus x berolinensis</name>
    <dbReference type="NCBI Taxonomy" id="444605"/>
    <lineage>
        <taxon>Eukaryota</taxon>
        <taxon>Viridiplantae</taxon>
        <taxon>Streptophyta</taxon>
        <taxon>Embryophyta</taxon>
        <taxon>Tracheophyta</taxon>
        <taxon>Spermatophyta</taxon>
        <taxon>Magnoliopsida</taxon>
        <taxon>eudicotyledons</taxon>
        <taxon>Gunneridae</taxon>
        <taxon>Pentapetalae</taxon>
        <taxon>rosids</taxon>
        <taxon>fabids</taxon>
        <taxon>Malpighiales</taxon>
        <taxon>Salicaceae</taxon>
        <taxon>Saliceae</taxon>
        <taxon>Populus</taxon>
    </lineage>
</organism>
<dbReference type="GO" id="GO:0003723">
    <property type="term" value="F:RNA binding"/>
    <property type="evidence" value="ECO:0007669"/>
    <property type="project" value="TreeGrafter"/>
</dbReference>
<reference evidence="7 8" key="1">
    <citation type="journal article" date="2023" name="Mol. Ecol. Resour.">
        <title>Chromosome-level genome assembly of a triploid poplar Populus alba 'Berolinensis'.</title>
        <authorList>
            <person name="Chen S."/>
            <person name="Yu Y."/>
            <person name="Wang X."/>
            <person name="Wang S."/>
            <person name="Zhang T."/>
            <person name="Zhou Y."/>
            <person name="He R."/>
            <person name="Meng N."/>
            <person name="Wang Y."/>
            <person name="Liu W."/>
            <person name="Liu Z."/>
            <person name="Liu J."/>
            <person name="Guo Q."/>
            <person name="Huang H."/>
            <person name="Sederoff R.R."/>
            <person name="Wang G."/>
            <person name="Qu G."/>
            <person name="Chen S."/>
        </authorList>
    </citation>
    <scope>NUCLEOTIDE SEQUENCE [LARGE SCALE GENOMIC DNA]</scope>
    <source>
        <strain evidence="7">SC-2020</strain>
    </source>
</reference>
<accession>A0AAD6R2Y1</accession>
<comment type="catalytic activity">
    <reaction evidence="3">
        <text>5,6-dihydrouridine(47) in tRNA + NAD(+) = uridine(47) in tRNA + NADH + H(+)</text>
        <dbReference type="Rhea" id="RHEA:53364"/>
        <dbReference type="Rhea" id="RHEA-COMP:13539"/>
        <dbReference type="Rhea" id="RHEA-COMP:13540"/>
        <dbReference type="ChEBI" id="CHEBI:15378"/>
        <dbReference type="ChEBI" id="CHEBI:57540"/>
        <dbReference type="ChEBI" id="CHEBI:57945"/>
        <dbReference type="ChEBI" id="CHEBI:65315"/>
        <dbReference type="ChEBI" id="CHEBI:74443"/>
        <dbReference type="EC" id="1.3.1.89"/>
    </reaction>
    <physiologicalReaction direction="right-to-left" evidence="3">
        <dbReference type="Rhea" id="RHEA:53366"/>
    </physiologicalReaction>
</comment>
<dbReference type="GO" id="GO:0102265">
    <property type="term" value="F:tRNA-dihydrouridine47 synthase activity"/>
    <property type="evidence" value="ECO:0007669"/>
    <property type="project" value="UniProtKB-EC"/>
</dbReference>
<keyword evidence="8" id="KW-1185">Reference proteome</keyword>
<dbReference type="Proteomes" id="UP001164929">
    <property type="component" value="Chromosome 4"/>
</dbReference>
<comment type="catalytic activity">
    <reaction evidence="4">
        <text>a 5,6-dihydrouridine in mRNA + NAD(+) = a uridine in mRNA + NADH + H(+)</text>
        <dbReference type="Rhea" id="RHEA:69851"/>
        <dbReference type="Rhea" id="RHEA-COMP:14658"/>
        <dbReference type="Rhea" id="RHEA-COMP:17789"/>
        <dbReference type="ChEBI" id="CHEBI:15378"/>
        <dbReference type="ChEBI" id="CHEBI:57540"/>
        <dbReference type="ChEBI" id="CHEBI:57945"/>
        <dbReference type="ChEBI" id="CHEBI:65315"/>
        <dbReference type="ChEBI" id="CHEBI:74443"/>
    </reaction>
    <physiologicalReaction direction="right-to-left" evidence="4">
        <dbReference type="Rhea" id="RHEA:69853"/>
    </physiologicalReaction>
</comment>
<dbReference type="PANTHER" id="PTHR45846:SF1">
    <property type="entry name" value="TRNA-DIHYDROURIDINE(47) SYNTHASE [NAD(P)(+)]-LIKE"/>
    <property type="match status" value="1"/>
</dbReference>
<comment type="catalytic activity">
    <reaction evidence="5">
        <text>a 5,6-dihydrouridine in mRNA + NADP(+) = a uridine in mRNA + NADPH + H(+)</text>
        <dbReference type="Rhea" id="RHEA:69855"/>
        <dbReference type="Rhea" id="RHEA-COMP:14658"/>
        <dbReference type="Rhea" id="RHEA-COMP:17789"/>
        <dbReference type="ChEBI" id="CHEBI:15378"/>
        <dbReference type="ChEBI" id="CHEBI:57783"/>
        <dbReference type="ChEBI" id="CHEBI:58349"/>
        <dbReference type="ChEBI" id="CHEBI:65315"/>
        <dbReference type="ChEBI" id="CHEBI:74443"/>
    </reaction>
    <physiologicalReaction direction="right-to-left" evidence="5">
        <dbReference type="Rhea" id="RHEA:69857"/>
    </physiologicalReaction>
</comment>